<dbReference type="Gene3D" id="1.10.150.80">
    <property type="entry name" value="HRDC domain"/>
    <property type="match status" value="2"/>
</dbReference>
<feature type="compositionally biased region" description="Polar residues" evidence="1">
    <location>
        <begin position="888"/>
        <end position="900"/>
    </location>
</feature>
<dbReference type="SUPFAM" id="SSF47819">
    <property type="entry name" value="HRDC-like"/>
    <property type="match status" value="2"/>
</dbReference>
<dbReference type="GO" id="GO:0006357">
    <property type="term" value="P:regulation of transcription by RNA polymerase II"/>
    <property type="evidence" value="ECO:0007669"/>
    <property type="project" value="TreeGrafter"/>
</dbReference>
<dbReference type="Pfam" id="PF00570">
    <property type="entry name" value="HRDC"/>
    <property type="match status" value="2"/>
</dbReference>
<protein>
    <submittedName>
        <fullName evidence="3">Opi1-domain-containing protein</fullName>
    </submittedName>
</protein>
<dbReference type="CDD" id="cd06141">
    <property type="entry name" value="WRN_exo"/>
    <property type="match status" value="1"/>
</dbReference>
<evidence type="ECO:0000313" key="3">
    <source>
        <dbReference type="EMBL" id="KAF2497256.1"/>
    </source>
</evidence>
<name>A0A6A6QYB8_9PEZI</name>
<dbReference type="PANTHER" id="PTHR38406">
    <property type="entry name" value="TRANSCRIPTIONAL REPRESSOR OPI1"/>
    <property type="match status" value="1"/>
</dbReference>
<dbReference type="GO" id="GO:0006139">
    <property type="term" value="P:nucleobase-containing compound metabolic process"/>
    <property type="evidence" value="ECO:0007669"/>
    <property type="project" value="InterPro"/>
</dbReference>
<feature type="compositionally biased region" description="Basic and acidic residues" evidence="1">
    <location>
        <begin position="843"/>
        <end position="857"/>
    </location>
</feature>
<dbReference type="GO" id="GO:0008654">
    <property type="term" value="P:phospholipid biosynthetic process"/>
    <property type="evidence" value="ECO:0007669"/>
    <property type="project" value="TreeGrafter"/>
</dbReference>
<dbReference type="SUPFAM" id="SSF53098">
    <property type="entry name" value="Ribonuclease H-like"/>
    <property type="match status" value="1"/>
</dbReference>
<accession>A0A6A6QYB8</accession>
<dbReference type="GO" id="GO:0000166">
    <property type="term" value="F:nucleotide binding"/>
    <property type="evidence" value="ECO:0007669"/>
    <property type="project" value="InterPro"/>
</dbReference>
<dbReference type="PANTHER" id="PTHR38406:SF1">
    <property type="entry name" value="TRANSCRIPTIONAL REPRESSOR OPI1"/>
    <property type="match status" value="1"/>
</dbReference>
<dbReference type="GO" id="GO:0005783">
    <property type="term" value="C:endoplasmic reticulum"/>
    <property type="evidence" value="ECO:0007669"/>
    <property type="project" value="TreeGrafter"/>
</dbReference>
<evidence type="ECO:0000256" key="1">
    <source>
        <dbReference type="SAM" id="MobiDB-lite"/>
    </source>
</evidence>
<dbReference type="SMART" id="SM00341">
    <property type="entry name" value="HRDC"/>
    <property type="match status" value="1"/>
</dbReference>
<feature type="domain" description="HRDC" evidence="2">
    <location>
        <begin position="456"/>
        <end position="538"/>
    </location>
</feature>
<dbReference type="SMART" id="SM00474">
    <property type="entry name" value="35EXOc"/>
    <property type="match status" value="1"/>
</dbReference>
<dbReference type="InterPro" id="IPR013927">
    <property type="entry name" value="TF_Opi1_Ccg-8"/>
</dbReference>
<feature type="compositionally biased region" description="Acidic residues" evidence="1">
    <location>
        <begin position="13"/>
        <end position="24"/>
    </location>
</feature>
<dbReference type="Pfam" id="PF01612">
    <property type="entry name" value="DNA_pol_A_exo1"/>
    <property type="match status" value="1"/>
</dbReference>
<dbReference type="EMBL" id="MU004187">
    <property type="protein sequence ID" value="KAF2497256.1"/>
    <property type="molecule type" value="Genomic_DNA"/>
</dbReference>
<evidence type="ECO:0000259" key="2">
    <source>
        <dbReference type="PROSITE" id="PS50967"/>
    </source>
</evidence>
<organism evidence="3 4">
    <name type="scientific">Lophium mytilinum</name>
    <dbReference type="NCBI Taxonomy" id="390894"/>
    <lineage>
        <taxon>Eukaryota</taxon>
        <taxon>Fungi</taxon>
        <taxon>Dikarya</taxon>
        <taxon>Ascomycota</taxon>
        <taxon>Pezizomycotina</taxon>
        <taxon>Dothideomycetes</taxon>
        <taxon>Pleosporomycetidae</taxon>
        <taxon>Mytilinidiales</taxon>
        <taxon>Mytilinidiaceae</taxon>
        <taxon>Lophium</taxon>
    </lineage>
</organism>
<dbReference type="InterPro" id="IPR012337">
    <property type="entry name" value="RNaseH-like_sf"/>
</dbReference>
<dbReference type="InterPro" id="IPR036397">
    <property type="entry name" value="RNaseH_sf"/>
</dbReference>
<dbReference type="AlphaFoldDB" id="A0A6A6QYB8"/>
<dbReference type="GO" id="GO:0005634">
    <property type="term" value="C:nucleus"/>
    <property type="evidence" value="ECO:0007669"/>
    <property type="project" value="TreeGrafter"/>
</dbReference>
<dbReference type="GO" id="GO:0003676">
    <property type="term" value="F:nucleic acid binding"/>
    <property type="evidence" value="ECO:0007669"/>
    <property type="project" value="InterPro"/>
</dbReference>
<dbReference type="InterPro" id="IPR044876">
    <property type="entry name" value="HRDC_dom_sf"/>
</dbReference>
<gene>
    <name evidence="3" type="ORF">BU16DRAFT_560564</name>
</gene>
<feature type="region of interest" description="Disordered" evidence="1">
    <location>
        <begin position="1138"/>
        <end position="1168"/>
    </location>
</feature>
<sequence>MDGETYTPSQTVEPEEPIGVDDEQPPPWPLSFRMKKPEELKSGLVSGKPFYWSHNLYRGPKDESVQIHYCATKASSEIAAQKFLNEDVLGFDMEWPWNTKSLQLQKKIALIQVASESQIGLFHLGLHTGTTVDEILAPSLRYIIESKNIAKVGNNIWRADCSRLIEFFGLKPRGIVDLSVLHRVVKYGATDPQAARGRCIAMDKIVEEHLFMPLSKDPKQRNSNWSRRLDQKQIDYAASDAYAGFILYHTLDWKRRSTKPIQPMPDFIELKLPIQLVPIELEVNKVEGDNATPSKKKRSPLQKDEEAPLDTDSQALFELLRKTRLELAGTKAAFRVASNLILQRIARSNPQSSDELLSIKGIGPSFVASYGDAFLATVKEFISTLPPPAPVLATETVSNTTPLPATLSTGLSFNLGTIGLDETQDPDTLTQSYDSERKDASPSTVPDPVQDPTLLPPRSRRFLSALSGLRNRLSHQLSRPPFSIVTDDLLNHIAANPPRTPETLQQVPGIASLMQPAEDAAVDLWKFITKHAPPEPGPTLPPSRIARRLQIPSHAATIASKSAYERAAFAPSLLVLLTADLIWLSSQHSRDVTPLRAGALSLLSTMNVQQEHPPAYAHEPDQLQLPSVPQHDLPSNSQSNTRHHLPGIKALHLPPTTVARPYTANNGHAIVDVSKNASTDPLQWHYGAPLSHTNFPQVPTTAPRAAAEESIGSPMDDVQSMASMEDQHSYKSASVISMDDPDVRLAAEALSGLGNPDFVRSPTNRSITLPLGQDQDPEPLLKLITSSHPWVGGTINGAHTVYTTTKSYTPRFVQNSADFIERNIGSPLTNTVSSVGRRTGVEKNIRRYLSDQRRPSDLEDGNPADTPGHKRRRVMSGEPMEVEGGFQTPRTRAASQSSYAETLPAYDDHRSPQYEEVAVGELDVEKHPQDQDQSQDRRVNWPTQLMITTSGLGAALSDSSLRSLKFCLGLLRTATTHVDQVMHALKLVLEEYERAMRSREQSDGQAEVNYEVTISSTTQNMSPEREDQVRAIASRMKALSADIWQTIQTVVSSVNRFTGGALPENARAVVSRQVLSLPQRWQAADRRTASSGEQQTGEVRTAHRMLNFAREGLDMMAQVSTVVDGTVVSAETWLDRMGKRRRDEGDSEKEGGLERTRVVDFAGEKSAT</sequence>
<dbReference type="Proteomes" id="UP000799750">
    <property type="component" value="Unassembled WGS sequence"/>
</dbReference>
<reference evidence="3" key="1">
    <citation type="journal article" date="2020" name="Stud. Mycol.">
        <title>101 Dothideomycetes genomes: a test case for predicting lifestyles and emergence of pathogens.</title>
        <authorList>
            <person name="Haridas S."/>
            <person name="Albert R."/>
            <person name="Binder M."/>
            <person name="Bloem J."/>
            <person name="Labutti K."/>
            <person name="Salamov A."/>
            <person name="Andreopoulos B."/>
            <person name="Baker S."/>
            <person name="Barry K."/>
            <person name="Bills G."/>
            <person name="Bluhm B."/>
            <person name="Cannon C."/>
            <person name="Castanera R."/>
            <person name="Culley D."/>
            <person name="Daum C."/>
            <person name="Ezra D."/>
            <person name="Gonzalez J."/>
            <person name="Henrissat B."/>
            <person name="Kuo A."/>
            <person name="Liang C."/>
            <person name="Lipzen A."/>
            <person name="Lutzoni F."/>
            <person name="Magnuson J."/>
            <person name="Mondo S."/>
            <person name="Nolan M."/>
            <person name="Ohm R."/>
            <person name="Pangilinan J."/>
            <person name="Park H.-J."/>
            <person name="Ramirez L."/>
            <person name="Alfaro M."/>
            <person name="Sun H."/>
            <person name="Tritt A."/>
            <person name="Yoshinaga Y."/>
            <person name="Zwiers L.-H."/>
            <person name="Turgeon B."/>
            <person name="Goodwin S."/>
            <person name="Spatafora J."/>
            <person name="Crous P."/>
            <person name="Grigoriev I."/>
        </authorList>
    </citation>
    <scope>NUCLEOTIDE SEQUENCE</scope>
    <source>
        <strain evidence="3">CBS 269.34</strain>
    </source>
</reference>
<feature type="region of interest" description="Disordered" evidence="1">
    <location>
        <begin position="288"/>
        <end position="308"/>
    </location>
</feature>
<dbReference type="Pfam" id="PF08618">
    <property type="entry name" value="Opi1"/>
    <property type="match status" value="1"/>
</dbReference>
<feature type="domain" description="HRDC" evidence="2">
    <location>
        <begin position="307"/>
        <end position="388"/>
    </location>
</feature>
<dbReference type="InterPro" id="IPR002562">
    <property type="entry name" value="3'-5'_exonuclease_dom"/>
</dbReference>
<feature type="region of interest" description="Disordered" evidence="1">
    <location>
        <begin position="418"/>
        <end position="456"/>
    </location>
</feature>
<dbReference type="GO" id="GO:0003714">
    <property type="term" value="F:transcription corepressor activity"/>
    <property type="evidence" value="ECO:0007669"/>
    <property type="project" value="InterPro"/>
</dbReference>
<proteinExistence type="predicted"/>
<dbReference type="InterPro" id="IPR010997">
    <property type="entry name" value="HRDC-like_sf"/>
</dbReference>
<feature type="compositionally biased region" description="Polar residues" evidence="1">
    <location>
        <begin position="1"/>
        <end position="12"/>
    </location>
</feature>
<dbReference type="GO" id="GO:0030968">
    <property type="term" value="P:endoplasmic reticulum unfolded protein response"/>
    <property type="evidence" value="ECO:0007669"/>
    <property type="project" value="TreeGrafter"/>
</dbReference>
<keyword evidence="4" id="KW-1185">Reference proteome</keyword>
<dbReference type="Gene3D" id="3.30.420.10">
    <property type="entry name" value="Ribonuclease H-like superfamily/Ribonuclease H"/>
    <property type="match status" value="1"/>
</dbReference>
<dbReference type="OrthoDB" id="2441642at2759"/>
<feature type="region of interest" description="Disordered" evidence="1">
    <location>
        <begin position="843"/>
        <end position="910"/>
    </location>
</feature>
<dbReference type="GO" id="GO:0008408">
    <property type="term" value="F:3'-5' exonuclease activity"/>
    <property type="evidence" value="ECO:0007669"/>
    <property type="project" value="InterPro"/>
</dbReference>
<dbReference type="InterPro" id="IPR002121">
    <property type="entry name" value="HRDC_dom"/>
</dbReference>
<feature type="compositionally biased region" description="Basic and acidic residues" evidence="1">
    <location>
        <begin position="1138"/>
        <end position="1158"/>
    </location>
</feature>
<feature type="region of interest" description="Disordered" evidence="1">
    <location>
        <begin position="1"/>
        <end position="30"/>
    </location>
</feature>
<evidence type="ECO:0000313" key="4">
    <source>
        <dbReference type="Proteomes" id="UP000799750"/>
    </source>
</evidence>
<dbReference type="PROSITE" id="PS50967">
    <property type="entry name" value="HRDC"/>
    <property type="match status" value="2"/>
</dbReference>